<comment type="caution">
    <text evidence="2">The sequence shown here is derived from an EMBL/GenBank/DDBJ whole genome shotgun (WGS) entry which is preliminary data.</text>
</comment>
<dbReference type="STRING" id="411490.ANACAC_00723"/>
<accession>B0MAZ7</accession>
<name>B0MAZ7_ANACD</name>
<dbReference type="Proteomes" id="UP000004935">
    <property type="component" value="Unassembled WGS sequence"/>
</dbReference>
<reference evidence="2" key="2">
    <citation type="submission" date="2013-11" db="EMBL/GenBank/DDBJ databases">
        <title>Draft genome sequence of Anaerostipes caccae (DSM 14662).</title>
        <authorList>
            <person name="Sudarsanam P."/>
            <person name="Ley R."/>
            <person name="Guruge J."/>
            <person name="Turnbaugh P.J."/>
            <person name="Mahowald M."/>
            <person name="Liep D."/>
            <person name="Gordon J."/>
        </authorList>
    </citation>
    <scope>NUCLEOTIDE SEQUENCE</scope>
    <source>
        <strain evidence="2">DSM 14662</strain>
    </source>
</reference>
<organism evidence="2 3">
    <name type="scientific">Anaerostipes caccae (strain DSM 14662 / CCUG 47493 / JCM 13470 / NCIMB 13811 / L1-92)</name>
    <dbReference type="NCBI Taxonomy" id="411490"/>
    <lineage>
        <taxon>Bacteria</taxon>
        <taxon>Bacillati</taxon>
        <taxon>Bacillota</taxon>
        <taxon>Clostridia</taxon>
        <taxon>Lachnospirales</taxon>
        <taxon>Lachnospiraceae</taxon>
        <taxon>Anaerostipes</taxon>
    </lineage>
</organism>
<evidence type="ECO:0000259" key="1">
    <source>
        <dbReference type="Pfam" id="PF21939"/>
    </source>
</evidence>
<dbReference type="AlphaFoldDB" id="B0MAZ7"/>
<feature type="domain" description="Baseplate structural protein Gp10 C-terminal" evidence="1">
    <location>
        <begin position="107"/>
        <end position="263"/>
    </location>
</feature>
<gene>
    <name evidence="2" type="ORF">ANACAC_00723</name>
</gene>
<protein>
    <recommendedName>
        <fullName evidence="1">Baseplate structural protein Gp10 C-terminal domain-containing protein</fullName>
    </recommendedName>
</protein>
<evidence type="ECO:0000313" key="2">
    <source>
        <dbReference type="EMBL" id="EDR98672.1"/>
    </source>
</evidence>
<reference evidence="2" key="1">
    <citation type="submission" date="2007-11" db="EMBL/GenBank/DDBJ databases">
        <authorList>
            <person name="Fulton L."/>
            <person name="Clifton S."/>
            <person name="Fulton B."/>
            <person name="Xu J."/>
            <person name="Minx P."/>
            <person name="Pepin K.H."/>
            <person name="Johnson M."/>
            <person name="Thiruvilangam P."/>
            <person name="Bhonagiri V."/>
            <person name="Nash W.E."/>
            <person name="Mardis E.R."/>
            <person name="Wilson R.K."/>
        </authorList>
    </citation>
    <scope>NUCLEOTIDE SEQUENCE [LARGE SCALE GENOMIC DNA]</scope>
    <source>
        <strain evidence="2">DSM 14662</strain>
    </source>
</reference>
<dbReference type="HOGENOM" id="CLU_1052279_0_0_9"/>
<evidence type="ECO:0000313" key="3">
    <source>
        <dbReference type="Proteomes" id="UP000004935"/>
    </source>
</evidence>
<dbReference type="SUPFAM" id="SSF88874">
    <property type="entry name" value="Receptor-binding domain of short tail fibre protein gp12"/>
    <property type="match status" value="1"/>
</dbReference>
<dbReference type="EMBL" id="ABAX03000005">
    <property type="protein sequence ID" value="EDR98672.1"/>
    <property type="molecule type" value="Genomic_DNA"/>
</dbReference>
<keyword evidence="3" id="KW-1185">Reference proteome</keyword>
<proteinExistence type="predicted"/>
<dbReference type="InterPro" id="IPR053827">
    <property type="entry name" value="Gp10_C"/>
</dbReference>
<sequence>MTRKTEYRKSGTAEWTNANVSFSSGTAFTFGGGSISTETSYEIRYTITDAFSSISVVDVVSTAAVVMDFKSGGKGVAVGKVSETDNCFEVSEKWDVKVYGKLLKKFIMEQMYPVGSIYMSVSSTNPSTYFGGTWTAWGTGRVPVGVNANDTNFATVEKTGGAATVILTTAQMPSHTHAKGTLATNETGSHTHNLKNQKTTWGASSGNKVIIDATSGYTAITNKATTSAGAHSHTISGSTASAGSGSAHNNLQPYITCYMWKRTA</sequence>
<dbReference type="eggNOG" id="COG4675">
    <property type="taxonomic scope" value="Bacteria"/>
</dbReference>
<dbReference type="Pfam" id="PF21939">
    <property type="entry name" value="Gp10_C"/>
    <property type="match status" value="1"/>
</dbReference>